<protein>
    <recommendedName>
        <fullName evidence="3">WXG100 family type VII secretion target</fullName>
    </recommendedName>
</protein>
<gene>
    <name evidence="1" type="ORF">QRX60_29545</name>
</gene>
<accession>A0A9Y2JGI7</accession>
<dbReference type="AlphaFoldDB" id="A0A9Y2JGI7"/>
<dbReference type="KEGG" id="amog:QRX60_29545"/>
<proteinExistence type="predicted"/>
<dbReference type="Gene3D" id="1.10.287.1060">
    <property type="entry name" value="ESAT-6-like"/>
    <property type="match status" value="1"/>
</dbReference>
<evidence type="ECO:0000313" key="2">
    <source>
        <dbReference type="Proteomes" id="UP001239397"/>
    </source>
</evidence>
<organism evidence="1 2">
    <name type="scientific">Amycolatopsis mongoliensis</name>
    <dbReference type="NCBI Taxonomy" id="715475"/>
    <lineage>
        <taxon>Bacteria</taxon>
        <taxon>Bacillati</taxon>
        <taxon>Actinomycetota</taxon>
        <taxon>Actinomycetes</taxon>
        <taxon>Pseudonocardiales</taxon>
        <taxon>Pseudonocardiaceae</taxon>
        <taxon>Amycolatopsis</taxon>
    </lineage>
</organism>
<dbReference type="Proteomes" id="UP001239397">
    <property type="component" value="Chromosome"/>
</dbReference>
<sequence length="118" mass="12618">MTGEFRLDPAGMREMLNKLGAKGGDLSAALTQLNIALDRYDGCWGEDKAGKKFAEGYVDNGNGTRDALKEVPTSVSDATEGIKSAIAQFQGLDEDNAKLFDQQLADSMQQQEGDGQGN</sequence>
<keyword evidence="2" id="KW-1185">Reference proteome</keyword>
<name>A0A9Y2JGI7_9PSEU</name>
<evidence type="ECO:0008006" key="3">
    <source>
        <dbReference type="Google" id="ProtNLM"/>
    </source>
</evidence>
<dbReference type="RefSeq" id="WP_285994695.1">
    <property type="nucleotide sequence ID" value="NZ_CP127295.1"/>
</dbReference>
<dbReference type="EMBL" id="CP127295">
    <property type="protein sequence ID" value="WIX98210.1"/>
    <property type="molecule type" value="Genomic_DNA"/>
</dbReference>
<evidence type="ECO:0000313" key="1">
    <source>
        <dbReference type="EMBL" id="WIX98210.1"/>
    </source>
</evidence>
<reference evidence="1 2" key="1">
    <citation type="submission" date="2023-06" db="EMBL/GenBank/DDBJ databases">
        <authorList>
            <person name="Oyuntsetseg B."/>
            <person name="Kim S.B."/>
        </authorList>
    </citation>
    <scope>NUCLEOTIDE SEQUENCE [LARGE SCALE GENOMIC DNA]</scope>
    <source>
        <strain evidence="1 2">4-36</strain>
    </source>
</reference>